<dbReference type="InterPro" id="IPR002624">
    <property type="entry name" value="DCK/DGK"/>
</dbReference>
<dbReference type="GO" id="GO:0005737">
    <property type="term" value="C:cytoplasm"/>
    <property type="evidence" value="ECO:0007669"/>
    <property type="project" value="TreeGrafter"/>
</dbReference>
<dbReference type="SUPFAM" id="SSF52540">
    <property type="entry name" value="P-loop containing nucleoside triphosphate hydrolases"/>
    <property type="match status" value="1"/>
</dbReference>
<organism evidence="1 2">
    <name type="scientific">Kangiella profundi</name>
    <dbReference type="NCBI Taxonomy" id="1561924"/>
    <lineage>
        <taxon>Bacteria</taxon>
        <taxon>Pseudomonadati</taxon>
        <taxon>Pseudomonadota</taxon>
        <taxon>Gammaproteobacteria</taxon>
        <taxon>Kangiellales</taxon>
        <taxon>Kangiellaceae</taxon>
        <taxon>Kangiella</taxon>
    </lineage>
</organism>
<protein>
    <submittedName>
        <fullName evidence="1">Deoxynucleoside kinase</fullName>
    </submittedName>
</protein>
<dbReference type="PANTHER" id="PTHR10513:SF46">
    <property type="entry name" value="DEOXYGUANOSINE KINASE"/>
    <property type="match status" value="1"/>
</dbReference>
<keyword evidence="1" id="KW-0418">Kinase</keyword>
<evidence type="ECO:0000313" key="1">
    <source>
        <dbReference type="EMBL" id="AUD77984.1"/>
    </source>
</evidence>
<dbReference type="AlphaFoldDB" id="A0A2K9AGA8"/>
<dbReference type="CDD" id="cd01673">
    <property type="entry name" value="dNK"/>
    <property type="match status" value="1"/>
</dbReference>
<proteinExistence type="predicted"/>
<dbReference type="KEGG" id="kpd:CW740_01500"/>
<dbReference type="GO" id="GO:0005524">
    <property type="term" value="F:ATP binding"/>
    <property type="evidence" value="ECO:0007669"/>
    <property type="project" value="InterPro"/>
</dbReference>
<reference evidence="1 2" key="1">
    <citation type="submission" date="2017-12" db="EMBL/GenBank/DDBJ databases">
        <title>Kangiella profundi FT102 completed genome.</title>
        <authorList>
            <person name="Xu J."/>
            <person name="Wang J."/>
            <person name="Lu Y."/>
        </authorList>
    </citation>
    <scope>NUCLEOTIDE SEQUENCE [LARGE SCALE GENOMIC DNA]</scope>
    <source>
        <strain evidence="1 2">FT102</strain>
    </source>
</reference>
<dbReference type="InterPro" id="IPR031314">
    <property type="entry name" value="DNK_dom"/>
</dbReference>
<dbReference type="Gene3D" id="3.40.50.300">
    <property type="entry name" value="P-loop containing nucleotide triphosphate hydrolases"/>
    <property type="match status" value="1"/>
</dbReference>
<dbReference type="PIRSF" id="PIRSF000705">
    <property type="entry name" value="DNK"/>
    <property type="match status" value="1"/>
</dbReference>
<evidence type="ECO:0000313" key="2">
    <source>
        <dbReference type="Proteomes" id="UP000232693"/>
    </source>
</evidence>
<dbReference type="InterPro" id="IPR027417">
    <property type="entry name" value="P-loop_NTPase"/>
</dbReference>
<keyword evidence="1" id="KW-0808">Transferase</keyword>
<dbReference type="Pfam" id="PF01712">
    <property type="entry name" value="dNK"/>
    <property type="match status" value="1"/>
</dbReference>
<sequence length="217" mass="24914">MSVNLSIPHNFIAVEGPIGVGKTTLARKLSEVLSSDLILEEAEENPFLERFYQDPKSGALPTQLYFLFQRVRQLQDVRQSDMFSPVRVADYLMEKDRLFARSTLDQDELRLYEQVYQNLTIDAPKPDLVIYLQASVPVLLDRIKKRGRAAESPVTKEYLQTICDAYTDFFYYYDESPLLIVNASGIDLVENEADFNMLLDQIKSTTTGRNYFNPHPA</sequence>
<dbReference type="OrthoDB" id="9776634at2"/>
<dbReference type="Proteomes" id="UP000232693">
    <property type="component" value="Chromosome"/>
</dbReference>
<keyword evidence="2" id="KW-1185">Reference proteome</keyword>
<gene>
    <name evidence="1" type="ORF">CW740_01500</name>
</gene>
<dbReference type="PANTHER" id="PTHR10513">
    <property type="entry name" value="DEOXYNUCLEOSIDE KINASE"/>
    <property type="match status" value="1"/>
</dbReference>
<dbReference type="GO" id="GO:0019136">
    <property type="term" value="F:deoxynucleoside kinase activity"/>
    <property type="evidence" value="ECO:0007669"/>
    <property type="project" value="InterPro"/>
</dbReference>
<dbReference type="InterPro" id="IPR050566">
    <property type="entry name" value="Deoxyribonucleoside_kinase"/>
</dbReference>
<dbReference type="EMBL" id="CP025120">
    <property type="protein sequence ID" value="AUD77984.1"/>
    <property type="molecule type" value="Genomic_DNA"/>
</dbReference>
<name>A0A2K9AGA8_9GAMM</name>
<accession>A0A2K9AGA8</accession>
<dbReference type="RefSeq" id="WP_106645896.1">
    <property type="nucleotide sequence ID" value="NZ_BMGO01000001.1"/>
</dbReference>